<proteinExistence type="predicted"/>
<reference evidence="1 2" key="1">
    <citation type="submission" date="2022-10" db="EMBL/GenBank/DDBJ databases">
        <title>Identification of biosynthetic pathway for the production of the potent trypsin inhibitor radiosumin.</title>
        <authorList>
            <person name="Fewer D.P."/>
            <person name="Delbaje E."/>
            <person name="Ouyang X."/>
            <person name="Agostino P.D."/>
            <person name="Wahlsten M."/>
            <person name="Jokela J."/>
            <person name="Permi P."/>
            <person name="Haapaniemi E."/>
            <person name="Koistinen H."/>
        </authorList>
    </citation>
    <scope>NUCLEOTIDE SEQUENCE [LARGE SCALE GENOMIC DNA]</scope>
    <source>
        <strain evidence="1 2">NIES-515</strain>
    </source>
</reference>
<keyword evidence="2" id="KW-1185">Reference proteome</keyword>
<evidence type="ECO:0000313" key="1">
    <source>
        <dbReference type="EMBL" id="MCV3216136.1"/>
    </source>
</evidence>
<protein>
    <recommendedName>
        <fullName evidence="3">Secreted protein</fullName>
    </recommendedName>
</protein>
<dbReference type="RefSeq" id="WP_263747782.1">
    <property type="nucleotide sequence ID" value="NZ_JAOWRF010000316.1"/>
</dbReference>
<accession>A0ABT3B438</accession>
<name>A0ABT3B438_9CYAN</name>
<gene>
    <name evidence="1" type="ORF">OGM63_21930</name>
</gene>
<comment type="caution">
    <text evidence="1">The sequence shown here is derived from an EMBL/GenBank/DDBJ whole genome shotgun (WGS) entry which is preliminary data.</text>
</comment>
<dbReference type="Proteomes" id="UP001526143">
    <property type="component" value="Unassembled WGS sequence"/>
</dbReference>
<dbReference type="EMBL" id="JAOWRF010000316">
    <property type="protein sequence ID" value="MCV3216136.1"/>
    <property type="molecule type" value="Genomic_DNA"/>
</dbReference>
<evidence type="ECO:0000313" key="2">
    <source>
        <dbReference type="Proteomes" id="UP001526143"/>
    </source>
</evidence>
<evidence type="ECO:0008006" key="3">
    <source>
        <dbReference type="Google" id="ProtNLM"/>
    </source>
</evidence>
<organism evidence="1 2">
    <name type="scientific">Plectonema radiosum NIES-515</name>
    <dbReference type="NCBI Taxonomy" id="2986073"/>
    <lineage>
        <taxon>Bacteria</taxon>
        <taxon>Bacillati</taxon>
        <taxon>Cyanobacteriota</taxon>
        <taxon>Cyanophyceae</taxon>
        <taxon>Oscillatoriophycideae</taxon>
        <taxon>Oscillatoriales</taxon>
        <taxon>Microcoleaceae</taxon>
        <taxon>Plectonema</taxon>
    </lineage>
</organism>
<sequence length="69" mass="7717">MHRYVLVWLGVFIAFAATFPTAMLRVSQDKKFAGQPVKSLTCEGKYPKVKGVISWAQTCSQMAVKPIKK</sequence>